<name>A0ABS9TT89_9PSEU</name>
<keyword evidence="2" id="KW-1185">Reference proteome</keyword>
<reference evidence="1 2" key="1">
    <citation type="submission" date="2022-03" db="EMBL/GenBank/DDBJ databases">
        <title>Pseudonocardia alaer sp. nov., a novel actinomycete isolated from reed forest soil.</title>
        <authorList>
            <person name="Wang L."/>
        </authorList>
    </citation>
    <scope>NUCLEOTIDE SEQUENCE [LARGE SCALE GENOMIC DNA]</scope>
    <source>
        <strain evidence="1 2">Y-16303</strain>
    </source>
</reference>
<dbReference type="InterPro" id="IPR050772">
    <property type="entry name" value="Hydratase-Decarb/MhpD_sf"/>
</dbReference>
<comment type="caution">
    <text evidence="1">The sequence shown here is derived from an EMBL/GenBank/DDBJ whole genome shotgun (WGS) entry which is preliminary data.</text>
</comment>
<dbReference type="PANTHER" id="PTHR30143">
    <property type="entry name" value="ACID HYDRATASE"/>
    <property type="match status" value="1"/>
</dbReference>
<organism evidence="1 2">
    <name type="scientific">Pseudonocardia alaniniphila</name>
    <dbReference type="NCBI Taxonomy" id="75291"/>
    <lineage>
        <taxon>Bacteria</taxon>
        <taxon>Bacillati</taxon>
        <taxon>Actinomycetota</taxon>
        <taxon>Actinomycetes</taxon>
        <taxon>Pseudonocardiales</taxon>
        <taxon>Pseudonocardiaceae</taxon>
        <taxon>Pseudonocardia</taxon>
    </lineage>
</organism>
<gene>
    <name evidence="1" type="ORF">MMF94_39355</name>
</gene>
<protein>
    <submittedName>
        <fullName evidence="1">4-oxalocrotonate decarboxylase</fullName>
    </submittedName>
</protein>
<dbReference type="Gene3D" id="3.90.850.10">
    <property type="entry name" value="Fumarylacetoacetase-like, C-terminal domain"/>
    <property type="match status" value="1"/>
</dbReference>
<accession>A0ABS9TT89</accession>
<proteinExistence type="predicted"/>
<dbReference type="Proteomes" id="UP001299970">
    <property type="component" value="Unassembled WGS sequence"/>
</dbReference>
<dbReference type="SUPFAM" id="SSF56529">
    <property type="entry name" value="FAH"/>
    <property type="match status" value="1"/>
</dbReference>
<dbReference type="RefSeq" id="WP_241042585.1">
    <property type="nucleotide sequence ID" value="NZ_BAAAJF010000041.1"/>
</dbReference>
<dbReference type="EMBL" id="JAKXMK010000049">
    <property type="protein sequence ID" value="MCH6171779.1"/>
    <property type="molecule type" value="Genomic_DNA"/>
</dbReference>
<evidence type="ECO:0000313" key="2">
    <source>
        <dbReference type="Proteomes" id="UP001299970"/>
    </source>
</evidence>
<dbReference type="InterPro" id="IPR036663">
    <property type="entry name" value="Fumarylacetoacetase_C_sf"/>
</dbReference>
<sequence length="268" mass="28216">MTVADVQHVARLLEDAARDRTPLSPQAELPDLDLTEAYAIQRVLVGNRESLGDPRVGVKLGFTSTAKMRQMGVDDVIVGALTARMRVREGGRIDRSRLIHPRVEPEIAFRLSRDLDPADPRADLVSALDAVAPAVELIDSRFSGFAFDLPRVVADNTSAAAFAVGHWVPLDAALWAHLANAAVTLSIAGRPVAFGSTAAILGDPRRIGAALLGIAAEHSIPLRAGDVVLAGAATAALPVDTGHVETRVAGLGRVALTITGTRDDGERT</sequence>
<dbReference type="PANTHER" id="PTHR30143:SF0">
    <property type="entry name" value="2-KETO-4-PENTENOATE HYDRATASE"/>
    <property type="match status" value="1"/>
</dbReference>
<evidence type="ECO:0000313" key="1">
    <source>
        <dbReference type="EMBL" id="MCH6171779.1"/>
    </source>
</evidence>